<accession>A0A6A5UKS6</accession>
<evidence type="ECO:0000313" key="3">
    <source>
        <dbReference type="Proteomes" id="UP000800035"/>
    </source>
</evidence>
<feature type="compositionally biased region" description="Pro residues" evidence="1">
    <location>
        <begin position="27"/>
        <end position="41"/>
    </location>
</feature>
<name>A0A6A5UKS6_9PLEO</name>
<gene>
    <name evidence="2" type="ORF">CC80DRAFT_530364</name>
</gene>
<dbReference type="AlphaFoldDB" id="A0A6A5UKS6"/>
<reference evidence="2" key="1">
    <citation type="journal article" date="2020" name="Stud. Mycol.">
        <title>101 Dothideomycetes genomes: a test case for predicting lifestyles and emergence of pathogens.</title>
        <authorList>
            <person name="Haridas S."/>
            <person name="Albert R."/>
            <person name="Binder M."/>
            <person name="Bloem J."/>
            <person name="Labutti K."/>
            <person name="Salamov A."/>
            <person name="Andreopoulos B."/>
            <person name="Baker S."/>
            <person name="Barry K."/>
            <person name="Bills G."/>
            <person name="Bluhm B."/>
            <person name="Cannon C."/>
            <person name="Castanera R."/>
            <person name="Culley D."/>
            <person name="Daum C."/>
            <person name="Ezra D."/>
            <person name="Gonzalez J."/>
            <person name="Henrissat B."/>
            <person name="Kuo A."/>
            <person name="Liang C."/>
            <person name="Lipzen A."/>
            <person name="Lutzoni F."/>
            <person name="Magnuson J."/>
            <person name="Mondo S."/>
            <person name="Nolan M."/>
            <person name="Ohm R."/>
            <person name="Pangilinan J."/>
            <person name="Park H.-J."/>
            <person name="Ramirez L."/>
            <person name="Alfaro M."/>
            <person name="Sun H."/>
            <person name="Tritt A."/>
            <person name="Yoshinaga Y."/>
            <person name="Zwiers L.-H."/>
            <person name="Turgeon B."/>
            <person name="Goodwin S."/>
            <person name="Spatafora J."/>
            <person name="Crous P."/>
            <person name="Grigoriev I."/>
        </authorList>
    </citation>
    <scope>NUCLEOTIDE SEQUENCE</scope>
    <source>
        <strain evidence="2">CBS 675.92</strain>
    </source>
</reference>
<dbReference type="OrthoDB" id="10057496at2759"/>
<organism evidence="2 3">
    <name type="scientific">Byssothecium circinans</name>
    <dbReference type="NCBI Taxonomy" id="147558"/>
    <lineage>
        <taxon>Eukaryota</taxon>
        <taxon>Fungi</taxon>
        <taxon>Dikarya</taxon>
        <taxon>Ascomycota</taxon>
        <taxon>Pezizomycotina</taxon>
        <taxon>Dothideomycetes</taxon>
        <taxon>Pleosporomycetidae</taxon>
        <taxon>Pleosporales</taxon>
        <taxon>Massarineae</taxon>
        <taxon>Massarinaceae</taxon>
        <taxon>Byssothecium</taxon>
    </lineage>
</organism>
<keyword evidence="3" id="KW-1185">Reference proteome</keyword>
<dbReference type="EMBL" id="ML976977">
    <property type="protein sequence ID" value="KAF1963516.1"/>
    <property type="molecule type" value="Genomic_DNA"/>
</dbReference>
<proteinExistence type="predicted"/>
<evidence type="ECO:0000256" key="1">
    <source>
        <dbReference type="SAM" id="MobiDB-lite"/>
    </source>
</evidence>
<sequence length="363" mass="37665">MSGPPPPLGQPWLINGGANVNFDRDPPPPPITVESLPPGPQPQVQQQMHLQQGIPTAIPAIGVGVGLAPPPMMGMPMPFSPFGGLGFGMGMGMGMGMPGIQSAGPLGVPRNPWNTPGLMGNPSTRLGACVPGAPGMGFPPADAPPPPPGIEVGGPVAAFAQGVPLLGMGGGVGSGFVAPGHGMGMGMPMGMGMMGMGMGMGMGGLWGGQRPAPAMITEATGLEQPMQNDITEVPGGIPPGVTHVESAEHTIVHLLKAPLDVPNTYPFYPWLNHGNPMEVEILHLSSVTGMNRMIQICLRDVNDDPAGWAISECHEMVNGIWEKGQTFVFDEAMSRVLTIKDAGWDNKRNRPGGQSLHIFAHRV</sequence>
<feature type="region of interest" description="Disordered" evidence="1">
    <location>
        <begin position="1"/>
        <end position="46"/>
    </location>
</feature>
<evidence type="ECO:0000313" key="2">
    <source>
        <dbReference type="EMBL" id="KAF1963516.1"/>
    </source>
</evidence>
<dbReference type="Proteomes" id="UP000800035">
    <property type="component" value="Unassembled WGS sequence"/>
</dbReference>
<protein>
    <submittedName>
        <fullName evidence="2">Uncharacterized protein</fullName>
    </submittedName>
</protein>